<keyword evidence="2" id="KW-1185">Reference proteome</keyword>
<comment type="caution">
    <text evidence="1">The sequence shown here is derived from an EMBL/GenBank/DDBJ whole genome shotgun (WGS) entry which is preliminary data.</text>
</comment>
<dbReference type="Proteomes" id="UP000810207">
    <property type="component" value="Unassembled WGS sequence"/>
</dbReference>
<protein>
    <submittedName>
        <fullName evidence="1">Uncharacterized protein</fullName>
    </submittedName>
</protein>
<sequence length="70" mass="7888">MGGTKQGISMLRSVFAFTIDNEVADRLDYGIYPEKDKAFTMAILRLTLWGISAKKDAYAFSDDIFSLFLI</sequence>
<name>A0ABS4S0L7_PAEXY</name>
<reference evidence="1 2" key="1">
    <citation type="submission" date="2021-03" db="EMBL/GenBank/DDBJ databases">
        <title>Genomic Encyclopedia of Type Strains, Phase IV (KMG-IV): sequencing the most valuable type-strain genomes for metagenomic binning, comparative biology and taxonomic classification.</title>
        <authorList>
            <person name="Goeker M."/>
        </authorList>
    </citation>
    <scope>NUCLEOTIDE SEQUENCE [LARGE SCALE GENOMIC DNA]</scope>
    <source>
        <strain evidence="1 2">DSM 21292</strain>
    </source>
</reference>
<evidence type="ECO:0000313" key="1">
    <source>
        <dbReference type="EMBL" id="MBP2248554.1"/>
    </source>
</evidence>
<accession>A0ABS4S0L7</accession>
<dbReference type="EMBL" id="JAGIKV010000024">
    <property type="protein sequence ID" value="MBP2248554.1"/>
    <property type="molecule type" value="Genomic_DNA"/>
</dbReference>
<evidence type="ECO:0000313" key="2">
    <source>
        <dbReference type="Proteomes" id="UP000810207"/>
    </source>
</evidence>
<gene>
    <name evidence="1" type="ORF">J2Z28_005237</name>
</gene>
<organism evidence="1 2">
    <name type="scientific">Paenibacillus xylanexedens</name>
    <dbReference type="NCBI Taxonomy" id="528191"/>
    <lineage>
        <taxon>Bacteria</taxon>
        <taxon>Bacillati</taxon>
        <taxon>Bacillota</taxon>
        <taxon>Bacilli</taxon>
        <taxon>Bacillales</taxon>
        <taxon>Paenibacillaceae</taxon>
        <taxon>Paenibacillus</taxon>
    </lineage>
</organism>
<proteinExistence type="predicted"/>